<accession>B9T5I8</accession>
<dbReference type="AlphaFoldDB" id="B9T5I8"/>
<dbReference type="Proteomes" id="UP000008311">
    <property type="component" value="Unassembled WGS sequence"/>
</dbReference>
<name>B9T5I8_RICCO</name>
<proteinExistence type="predicted"/>
<protein>
    <submittedName>
        <fullName evidence="2">Uncharacterized protein</fullName>
    </submittedName>
</protein>
<keyword evidence="3" id="KW-1185">Reference proteome</keyword>
<dbReference type="InParanoid" id="B9T5I8"/>
<evidence type="ECO:0000313" key="3">
    <source>
        <dbReference type="Proteomes" id="UP000008311"/>
    </source>
</evidence>
<gene>
    <name evidence="2" type="ORF">RCOM_0157760</name>
</gene>
<organism evidence="2 3">
    <name type="scientific">Ricinus communis</name>
    <name type="common">Castor bean</name>
    <dbReference type="NCBI Taxonomy" id="3988"/>
    <lineage>
        <taxon>Eukaryota</taxon>
        <taxon>Viridiplantae</taxon>
        <taxon>Streptophyta</taxon>
        <taxon>Embryophyta</taxon>
        <taxon>Tracheophyta</taxon>
        <taxon>Spermatophyta</taxon>
        <taxon>Magnoliopsida</taxon>
        <taxon>eudicotyledons</taxon>
        <taxon>Gunneridae</taxon>
        <taxon>Pentapetalae</taxon>
        <taxon>rosids</taxon>
        <taxon>fabids</taxon>
        <taxon>Malpighiales</taxon>
        <taxon>Euphorbiaceae</taxon>
        <taxon>Acalyphoideae</taxon>
        <taxon>Acalypheae</taxon>
        <taxon>Ricinus</taxon>
    </lineage>
</organism>
<feature type="region of interest" description="Disordered" evidence="1">
    <location>
        <begin position="45"/>
        <end position="70"/>
    </location>
</feature>
<evidence type="ECO:0000256" key="1">
    <source>
        <dbReference type="SAM" id="MobiDB-lite"/>
    </source>
</evidence>
<sequence length="70" mass="7893">MIARLTGGNNVSDMVIMGEKRKDYDQPVTDDEDIEMVGIRKEKKTKVDNNKAKMRNGCRDYGKARSGGKE</sequence>
<dbReference type="EMBL" id="EQ974531">
    <property type="protein sequence ID" value="EEF28876.1"/>
    <property type="molecule type" value="Genomic_DNA"/>
</dbReference>
<reference evidence="3" key="1">
    <citation type="journal article" date="2010" name="Nat. Biotechnol.">
        <title>Draft genome sequence of the oilseed species Ricinus communis.</title>
        <authorList>
            <person name="Chan A.P."/>
            <person name="Crabtree J."/>
            <person name="Zhao Q."/>
            <person name="Lorenzi H."/>
            <person name="Orvis J."/>
            <person name="Puiu D."/>
            <person name="Melake-Berhan A."/>
            <person name="Jones K.M."/>
            <person name="Redman J."/>
            <person name="Chen G."/>
            <person name="Cahoon E.B."/>
            <person name="Gedil M."/>
            <person name="Stanke M."/>
            <person name="Haas B.J."/>
            <person name="Wortman J.R."/>
            <person name="Fraser-Liggett C.M."/>
            <person name="Ravel J."/>
            <person name="Rabinowicz P.D."/>
        </authorList>
    </citation>
    <scope>NUCLEOTIDE SEQUENCE [LARGE SCALE GENOMIC DNA]</scope>
    <source>
        <strain evidence="3">cv. Hale</strain>
    </source>
</reference>
<evidence type="ECO:0000313" key="2">
    <source>
        <dbReference type="EMBL" id="EEF28876.1"/>
    </source>
</evidence>